<keyword evidence="3" id="KW-1133">Transmembrane helix</keyword>
<evidence type="ECO:0000256" key="2">
    <source>
        <dbReference type="SAM" id="MobiDB-lite"/>
    </source>
</evidence>
<reference evidence="6" key="2">
    <citation type="submission" date="2010-01" db="EMBL/GenBank/DDBJ databases">
        <title>The complete genome of Geodermatophilus obscurus DSM 43160.</title>
        <authorList>
            <consortium name="US DOE Joint Genome Institute (JGI-PGF)"/>
            <person name="Lucas S."/>
            <person name="Copeland A."/>
            <person name="Lapidus A."/>
            <person name="Glavina del Rio T."/>
            <person name="Dalin E."/>
            <person name="Tice H."/>
            <person name="Bruce D."/>
            <person name="Goodwin L."/>
            <person name="Pitluck S."/>
            <person name="Kyrpides N."/>
            <person name="Mavromatis K."/>
            <person name="Ivanova N."/>
            <person name="Munk A.C."/>
            <person name="Brettin T."/>
            <person name="Detter J.C."/>
            <person name="Han C."/>
            <person name="Larimer F."/>
            <person name="Land M."/>
            <person name="Hauser L."/>
            <person name="Markowitz V."/>
            <person name="Cheng J.-F."/>
            <person name="Hugenholtz P."/>
            <person name="Woyke T."/>
            <person name="Wu D."/>
            <person name="Jando M."/>
            <person name="Schneider S."/>
            <person name="Klenk H.-P."/>
            <person name="Eisen J.A."/>
        </authorList>
    </citation>
    <scope>NUCLEOTIDE SEQUENCE [LARGE SCALE GENOMIC DNA]</scope>
    <source>
        <strain evidence="6">ATCC 25078 / DSM 43160 / JCM 3152 / KCC A-0152 / KCTC 9177 / NBRC 13315 / NRRL B-3577 / G-20</strain>
    </source>
</reference>
<evidence type="ECO:0000313" key="6">
    <source>
        <dbReference type="Proteomes" id="UP000001382"/>
    </source>
</evidence>
<dbReference type="PANTHER" id="PTHR33392">
    <property type="entry name" value="POLYISOPRENYL-TEICHOIC ACID--PEPTIDOGLYCAN TEICHOIC ACID TRANSFERASE TAGU"/>
    <property type="match status" value="1"/>
</dbReference>
<gene>
    <name evidence="5" type="ordered locus">Gobs_0383</name>
</gene>
<dbReference type="Pfam" id="PF03816">
    <property type="entry name" value="LytR_cpsA_psr"/>
    <property type="match status" value="1"/>
</dbReference>
<dbReference type="InterPro" id="IPR004474">
    <property type="entry name" value="LytR_CpsA_psr"/>
</dbReference>
<reference evidence="5 6" key="1">
    <citation type="journal article" date="2010" name="Stand. Genomic Sci.">
        <title>Complete genome sequence of Geodermatophilus obscurus type strain (G-20).</title>
        <authorList>
            <person name="Ivanova N."/>
            <person name="Sikorski J."/>
            <person name="Jando M."/>
            <person name="Munk C."/>
            <person name="Lapidus A."/>
            <person name="Glavina Del Rio T."/>
            <person name="Copeland A."/>
            <person name="Tice H."/>
            <person name="Cheng J.-F."/>
            <person name="Lucas S."/>
            <person name="Chen F."/>
            <person name="Nolan M."/>
            <person name="Bruce D."/>
            <person name="Goodwin L."/>
            <person name="Pitluck S."/>
            <person name="Mavromatis K."/>
            <person name="Mikhailova N."/>
            <person name="Pati A."/>
            <person name="Chen A."/>
            <person name="Palaniappan K."/>
            <person name="Land M."/>
            <person name="Hauser L."/>
            <person name="Chang Y.-J."/>
            <person name="Jeffries C.D."/>
            <person name="Meincke L."/>
            <person name="Brettin T."/>
            <person name="Detter J.C."/>
            <person name="Detter J.C."/>
            <person name="Rohde M."/>
            <person name="Goeker M."/>
            <person name="Bristow J."/>
            <person name="Eisen J.A."/>
            <person name="Markowitz V."/>
            <person name="Hugenholtz P."/>
            <person name="Kyrpides N.C."/>
            <person name="Klenk H.-P."/>
        </authorList>
    </citation>
    <scope>NUCLEOTIDE SEQUENCE [LARGE SCALE GENOMIC DNA]</scope>
    <source>
        <strain evidence="6">ATCC 25078 / DSM 43160 / JCM 3152 / KCC A-0152 / KCTC 9177 / NBRC 13315 / NRRL B-3577 / G-20</strain>
    </source>
</reference>
<dbReference type="KEGG" id="gob:Gobs_0383"/>
<dbReference type="PANTHER" id="PTHR33392:SF6">
    <property type="entry name" value="POLYISOPRENYL-TEICHOIC ACID--PEPTIDOGLYCAN TEICHOIC ACID TRANSFERASE TAGU"/>
    <property type="match status" value="1"/>
</dbReference>
<dbReference type="NCBIfam" id="TIGR00350">
    <property type="entry name" value="lytR_cpsA_psr"/>
    <property type="match status" value="1"/>
</dbReference>
<organism evidence="5 6">
    <name type="scientific">Geodermatophilus obscurus (strain ATCC 25078 / DSM 43160 / JCM 3152 / CCUG 61914 / KCC A-0152 / KCTC 9177 / NBRC 13315 / NRRL B-3577 / G-20)</name>
    <dbReference type="NCBI Taxonomy" id="526225"/>
    <lineage>
        <taxon>Bacteria</taxon>
        <taxon>Bacillati</taxon>
        <taxon>Actinomycetota</taxon>
        <taxon>Actinomycetes</taxon>
        <taxon>Geodermatophilales</taxon>
        <taxon>Geodermatophilaceae</taxon>
        <taxon>Geodermatophilus</taxon>
    </lineage>
</organism>
<name>D2S563_GEOOG</name>
<dbReference type="HOGENOM" id="CLU_016455_0_0_11"/>
<dbReference type="EMBL" id="CP001867">
    <property type="protein sequence ID" value="ADB73174.1"/>
    <property type="molecule type" value="Genomic_DNA"/>
</dbReference>
<dbReference type="InterPro" id="IPR050922">
    <property type="entry name" value="LytR/CpsA/Psr_CW_biosynth"/>
</dbReference>
<sequence length="338" mass="35723">MTDEPDRTDDGAQTTPRAGDGRRRARYRAHRSPTRTVLFALLAVLVVVAGLTIGLGTLQVDPVAKDVARVSDAFPDEQDRPEVAEAAQEARTLLVVGVDPAAGATGATRAEAVLLVRLTGDRRHAQMVTFPLDTWVAEQSTTLEGVFGVDGRQGVVGAVETLTDVRVDHYAELDYAGFATVTDALGGVTVDVPEEYSNRGRTVPPGPQQMDGAAAVAYVRDASAATRAAAPERQQRVVQALFGRIGELGALADLGRLSGLLDLVTGALRVDESLADEDLVATAWEFRGVAEPEFVAAPVGSTGEEQGQPITRLDEDGAAALWGHLQADDLAAHLGRFR</sequence>
<evidence type="ECO:0000256" key="3">
    <source>
        <dbReference type="SAM" id="Phobius"/>
    </source>
</evidence>
<evidence type="ECO:0000259" key="4">
    <source>
        <dbReference type="Pfam" id="PF03816"/>
    </source>
</evidence>
<dbReference type="AlphaFoldDB" id="D2S563"/>
<feature type="region of interest" description="Disordered" evidence="2">
    <location>
        <begin position="1"/>
        <end position="29"/>
    </location>
</feature>
<feature type="transmembrane region" description="Helical" evidence="3">
    <location>
        <begin position="36"/>
        <end position="58"/>
    </location>
</feature>
<comment type="similarity">
    <text evidence="1">Belongs to the LytR/CpsA/Psr (LCP) family.</text>
</comment>
<dbReference type="STRING" id="526225.Gobs_0383"/>
<evidence type="ECO:0000313" key="5">
    <source>
        <dbReference type="EMBL" id="ADB73174.1"/>
    </source>
</evidence>
<dbReference type="eggNOG" id="COG1316">
    <property type="taxonomic scope" value="Bacteria"/>
</dbReference>
<keyword evidence="3" id="KW-0812">Transmembrane</keyword>
<dbReference type="Proteomes" id="UP000001382">
    <property type="component" value="Chromosome"/>
</dbReference>
<keyword evidence="3" id="KW-0472">Membrane</keyword>
<protein>
    <submittedName>
        <fullName evidence="5">Cell envelope-related transcriptional attenuator</fullName>
    </submittedName>
</protein>
<dbReference type="OrthoDB" id="9782542at2"/>
<feature type="domain" description="Cell envelope-related transcriptional attenuator" evidence="4">
    <location>
        <begin position="109"/>
        <end position="244"/>
    </location>
</feature>
<proteinExistence type="inferred from homology"/>
<feature type="compositionally biased region" description="Basic and acidic residues" evidence="2">
    <location>
        <begin position="1"/>
        <end position="10"/>
    </location>
</feature>
<accession>D2S563</accession>
<dbReference type="Gene3D" id="3.40.630.190">
    <property type="entry name" value="LCP protein"/>
    <property type="match status" value="1"/>
</dbReference>
<keyword evidence="6" id="KW-1185">Reference proteome</keyword>
<evidence type="ECO:0000256" key="1">
    <source>
        <dbReference type="ARBA" id="ARBA00006068"/>
    </source>
</evidence>